<dbReference type="Pfam" id="PF07786">
    <property type="entry name" value="HGSNAT_cat"/>
    <property type="match status" value="1"/>
</dbReference>
<name>A0AAC8Q7J3_9BACT</name>
<dbReference type="EMBL" id="CP011509">
    <property type="protein sequence ID" value="AKJ02369.1"/>
    <property type="molecule type" value="Genomic_DNA"/>
</dbReference>
<feature type="transmembrane region" description="Helical" evidence="2">
    <location>
        <begin position="41"/>
        <end position="60"/>
    </location>
</feature>
<evidence type="ECO:0000256" key="1">
    <source>
        <dbReference type="SAM" id="MobiDB-lite"/>
    </source>
</evidence>
<dbReference type="AlphaFoldDB" id="A0AAC8Q7J3"/>
<feature type="compositionally biased region" description="Polar residues" evidence="1">
    <location>
        <begin position="256"/>
        <end position="273"/>
    </location>
</feature>
<feature type="transmembrane region" description="Helical" evidence="2">
    <location>
        <begin position="168"/>
        <end position="191"/>
    </location>
</feature>
<dbReference type="PANTHER" id="PTHR40407">
    <property type="entry name" value="MEMBRANE PROTEIN-LIKE PROTEIN"/>
    <property type="match status" value="1"/>
</dbReference>
<feature type="transmembrane region" description="Helical" evidence="2">
    <location>
        <begin position="129"/>
        <end position="148"/>
    </location>
</feature>
<keyword evidence="2" id="KW-0472">Membrane</keyword>
<sequence length="323" mass="34911">MVLMTIDHASGAFNAGRFTADAAGRWTGGLELPAAQFLTRWVTHLCAPTFLFLAGAALALSTQRRLEAGESPRSVDGFHLRRGLFIVLLEPLWMSWALKEPGYVILQVLYVLGMGMMCMVPLRRLGARTLLGLGLLLPAANEAFIRWLGAETSPSVLEALLFNLGSFAGGRVIIGYPLLPWLGMMCLGWAFGRRLLESRTGVTRLLVGAGVAMLEGGPPWGVDALRVRRVKALYCPSSLLMRSSTGLGRPMKASSRRFSTPCGSQTVAGSSPIHSWGDASLSLPRLSKIQQRRSGPTSMLNRTTGCVRRSSSFLHPMSSHDSG</sequence>
<dbReference type="InterPro" id="IPR012429">
    <property type="entry name" value="HGSNAT_cat"/>
</dbReference>
<reference evidence="4 5" key="1">
    <citation type="submission" date="2015-05" db="EMBL/GenBank/DDBJ databases">
        <title>Genome assembly of Archangium gephyra DSM 2261.</title>
        <authorList>
            <person name="Sharma G."/>
            <person name="Subramanian S."/>
        </authorList>
    </citation>
    <scope>NUCLEOTIDE SEQUENCE [LARGE SCALE GENOMIC DNA]</scope>
    <source>
        <strain evidence="4 5">DSM 2261</strain>
    </source>
</reference>
<organism evidence="4 5">
    <name type="scientific">Archangium gephyra</name>
    <dbReference type="NCBI Taxonomy" id="48"/>
    <lineage>
        <taxon>Bacteria</taxon>
        <taxon>Pseudomonadati</taxon>
        <taxon>Myxococcota</taxon>
        <taxon>Myxococcia</taxon>
        <taxon>Myxococcales</taxon>
        <taxon>Cystobacterineae</taxon>
        <taxon>Archangiaceae</taxon>
        <taxon>Archangium</taxon>
    </lineage>
</organism>
<protein>
    <submittedName>
        <fullName evidence="4">Membrane protein</fullName>
    </submittedName>
</protein>
<dbReference type="PANTHER" id="PTHR40407:SF1">
    <property type="entry name" value="HEPARAN-ALPHA-GLUCOSAMINIDE N-ACETYLTRANSFERASE CATALYTIC DOMAIN-CONTAINING PROTEIN"/>
    <property type="match status" value="1"/>
</dbReference>
<dbReference type="Proteomes" id="UP000035579">
    <property type="component" value="Chromosome"/>
</dbReference>
<accession>A0AAC8Q7J3</accession>
<gene>
    <name evidence="4" type="ORF">AA314_03995</name>
</gene>
<keyword evidence="2" id="KW-0812">Transmembrane</keyword>
<feature type="domain" description="Heparan-alpha-glucosaminide N-acetyltransferase catalytic" evidence="3">
    <location>
        <begin position="28"/>
        <end position="198"/>
    </location>
</feature>
<proteinExistence type="predicted"/>
<feature type="region of interest" description="Disordered" evidence="1">
    <location>
        <begin position="290"/>
        <end position="323"/>
    </location>
</feature>
<keyword evidence="2" id="KW-1133">Transmembrane helix</keyword>
<feature type="region of interest" description="Disordered" evidence="1">
    <location>
        <begin position="246"/>
        <end position="273"/>
    </location>
</feature>
<evidence type="ECO:0000313" key="4">
    <source>
        <dbReference type="EMBL" id="AKJ02369.1"/>
    </source>
</evidence>
<evidence type="ECO:0000259" key="3">
    <source>
        <dbReference type="Pfam" id="PF07786"/>
    </source>
</evidence>
<dbReference type="KEGG" id="age:AA314_03995"/>
<feature type="transmembrane region" description="Helical" evidence="2">
    <location>
        <begin position="104"/>
        <end position="122"/>
    </location>
</feature>
<evidence type="ECO:0000256" key="2">
    <source>
        <dbReference type="SAM" id="Phobius"/>
    </source>
</evidence>
<evidence type="ECO:0000313" key="5">
    <source>
        <dbReference type="Proteomes" id="UP000035579"/>
    </source>
</evidence>